<reference evidence="19 20" key="1">
    <citation type="submission" date="2024-06" db="EMBL/GenBank/DDBJ databases">
        <title>Chitinophaga defluvii sp. nov., isolated from municipal sewage.</title>
        <authorList>
            <person name="Zhang L."/>
        </authorList>
    </citation>
    <scope>NUCLEOTIDE SEQUENCE [LARGE SCALE GENOMIC DNA]</scope>
    <source>
        <strain evidence="19 20">H8</strain>
    </source>
</reference>
<keyword evidence="8 15" id="KW-0479">Metal-binding</keyword>
<dbReference type="PIRSF" id="PIRSF000854">
    <property type="entry name" value="PEP_synthase"/>
    <property type="match status" value="1"/>
</dbReference>
<dbReference type="GO" id="GO:0008986">
    <property type="term" value="F:pyruvate, water dikinase activity"/>
    <property type="evidence" value="ECO:0007669"/>
    <property type="project" value="UniProtKB-EC"/>
</dbReference>
<evidence type="ECO:0000313" key="20">
    <source>
        <dbReference type="Proteomes" id="UP001549749"/>
    </source>
</evidence>
<comment type="catalytic activity">
    <reaction evidence="14 15">
        <text>pyruvate + ATP + H2O = phosphoenolpyruvate + AMP + phosphate + 2 H(+)</text>
        <dbReference type="Rhea" id="RHEA:11364"/>
        <dbReference type="ChEBI" id="CHEBI:15361"/>
        <dbReference type="ChEBI" id="CHEBI:15377"/>
        <dbReference type="ChEBI" id="CHEBI:15378"/>
        <dbReference type="ChEBI" id="CHEBI:30616"/>
        <dbReference type="ChEBI" id="CHEBI:43474"/>
        <dbReference type="ChEBI" id="CHEBI:58702"/>
        <dbReference type="ChEBI" id="CHEBI:456215"/>
        <dbReference type="EC" id="2.7.9.2"/>
    </reaction>
</comment>
<protein>
    <recommendedName>
        <fullName evidence="6 15">Phosphoenolpyruvate synthase</fullName>
        <shortName evidence="15">PEP synthase</shortName>
        <ecNumber evidence="5 15">2.7.9.2</ecNumber>
    </recommendedName>
    <alternativeName>
        <fullName evidence="13 15">Pyruvate, water dikinase</fullName>
    </alternativeName>
</protein>
<dbReference type="InterPro" id="IPR023151">
    <property type="entry name" value="PEP_util_CS"/>
</dbReference>
<comment type="cofactor">
    <cofactor evidence="1 15">
        <name>Mg(2+)</name>
        <dbReference type="ChEBI" id="CHEBI:18420"/>
    </cofactor>
</comment>
<dbReference type="Gene3D" id="3.30.470.20">
    <property type="entry name" value="ATP-grasp fold, B domain"/>
    <property type="match status" value="1"/>
</dbReference>
<evidence type="ECO:0000256" key="8">
    <source>
        <dbReference type="ARBA" id="ARBA00022723"/>
    </source>
</evidence>
<keyword evidence="7 15" id="KW-0808">Transferase</keyword>
<dbReference type="Proteomes" id="UP001549749">
    <property type="component" value="Unassembled WGS sequence"/>
</dbReference>
<dbReference type="SUPFAM" id="SSF51621">
    <property type="entry name" value="Phosphoenolpyruvate/pyruvate domain"/>
    <property type="match status" value="1"/>
</dbReference>
<dbReference type="InterPro" id="IPR040442">
    <property type="entry name" value="Pyrv_kinase-like_dom_sf"/>
</dbReference>
<evidence type="ECO:0000256" key="3">
    <source>
        <dbReference type="ARBA" id="ARBA00004742"/>
    </source>
</evidence>
<evidence type="ECO:0000256" key="15">
    <source>
        <dbReference type="PIRNR" id="PIRNR000854"/>
    </source>
</evidence>
<evidence type="ECO:0000256" key="5">
    <source>
        <dbReference type="ARBA" id="ARBA00011996"/>
    </source>
</evidence>
<dbReference type="Gene3D" id="3.50.30.10">
    <property type="entry name" value="Phosphohistidine domain"/>
    <property type="match status" value="1"/>
</dbReference>
<keyword evidence="11 15" id="KW-0067">ATP-binding</keyword>
<evidence type="ECO:0000256" key="6">
    <source>
        <dbReference type="ARBA" id="ARBA00021623"/>
    </source>
</evidence>
<gene>
    <name evidence="19" type="primary">ppsA</name>
    <name evidence="19" type="ORF">ABR189_13300</name>
</gene>
<dbReference type="InterPro" id="IPR013815">
    <property type="entry name" value="ATP_grasp_subdomain_1"/>
</dbReference>
<dbReference type="InterPro" id="IPR006319">
    <property type="entry name" value="PEP_synth"/>
</dbReference>
<dbReference type="Pfam" id="PF02896">
    <property type="entry name" value="PEP-utilizers_C"/>
    <property type="match status" value="1"/>
</dbReference>
<dbReference type="NCBIfam" id="NF005057">
    <property type="entry name" value="PRK06464.1"/>
    <property type="match status" value="1"/>
</dbReference>
<dbReference type="Gene3D" id="3.30.1490.20">
    <property type="entry name" value="ATP-grasp fold, A domain"/>
    <property type="match status" value="1"/>
</dbReference>
<dbReference type="PROSITE" id="PS00370">
    <property type="entry name" value="PEP_ENZYMES_PHOS_SITE"/>
    <property type="match status" value="1"/>
</dbReference>
<keyword evidence="12 15" id="KW-0460">Magnesium</keyword>
<dbReference type="PANTHER" id="PTHR43030">
    <property type="entry name" value="PHOSPHOENOLPYRUVATE SYNTHASE"/>
    <property type="match status" value="1"/>
</dbReference>
<dbReference type="InterPro" id="IPR036637">
    <property type="entry name" value="Phosphohistidine_dom_sf"/>
</dbReference>
<accession>A0ABV2T5P9</accession>
<dbReference type="SUPFAM" id="SSF52009">
    <property type="entry name" value="Phosphohistidine domain"/>
    <property type="match status" value="1"/>
</dbReference>
<keyword evidence="9 15" id="KW-0547">Nucleotide-binding</keyword>
<dbReference type="EMBL" id="JBEXAC010000001">
    <property type="protein sequence ID" value="MET6998357.1"/>
    <property type="molecule type" value="Genomic_DNA"/>
</dbReference>
<dbReference type="Gene3D" id="3.20.20.60">
    <property type="entry name" value="Phosphoenolpyruvate-binding domains"/>
    <property type="match status" value="1"/>
</dbReference>
<comment type="caution">
    <text evidence="19">The sequence shown here is derived from an EMBL/GenBank/DDBJ whole genome shotgun (WGS) entry which is preliminary data.</text>
</comment>
<dbReference type="Pfam" id="PF00391">
    <property type="entry name" value="PEP-utilizers"/>
    <property type="match status" value="1"/>
</dbReference>
<dbReference type="InterPro" id="IPR015813">
    <property type="entry name" value="Pyrv/PenolPyrv_kinase-like_dom"/>
</dbReference>
<comment type="pathway">
    <text evidence="3 15">Carbohydrate biosynthesis; gluconeogenesis.</text>
</comment>
<sequence>MPEVKLILDLKSVGINDIPLVGGKNASLGEMIQKLSTLGIRIPGGFVITIEAYNQFIAHNQLDEKIRHLINDIDHEQVESLRRCGLSIRQLIRNSPFPKELSQQIIQAYYDLSNKYAQESTDVAVRSSATAEDLPNASFAGQQETYLNVRGPAALMDAVRNCFASLFTDRAISYRTTFGFDHFKVGLSVCIQKMVRSDLGSSGVAFSLDTESGFQHVVVINGAYGLGEMVVQGSVSPDEFIVFKPTLKKGYAAILEKKIGAKDQMMVYGDNPDERVKVIPVDKTMQNQFCLDEQQILQLAAWVCIIEEYYSALRGHWCPMDVEWAIDGLSQQLFILQARPETIHSRKDNHILAEYKLSDAAGSQKPILKGIAVGNKIGSGPVNIMYSLDKRIGEHFEFKKGSVLVTDMTDPDWEPVMKQASAIITNKGGRTCHAAIVARELGVPAIVGCGNATEVLSDNMEVTVSCAGGEEGAVYKGKLDFHLIETNINNIPAVNTTILFNVAAPSQAFHIANLPGKGVGLAREEFIINNYIQAHPLALLRHTTLGDEALSAKINQLIKGFDNGETFFIEKLSYGIGKIAAAFYPAPVIVRFSDFKTNEYYNLLGGKYFEPKEENPMLGWRGASRYYSESYKEAFGMECKAVKKVREQMGLSNVIVMIPFCRTIEELFAVYRVMEEYGLKRGSNGMQVYLMAEIPSNIILAHEFAKHIDGFSIGSNDLTQLVLGLDRDSSLVASIYNERNLAVKEMIIRLIEAAKKANIKVGICGQGPSDFPDFAQFLVEQGIDSLSITPDSFLKTNEAIYKIERDSRKQSAAANIK</sequence>
<dbReference type="Pfam" id="PF01326">
    <property type="entry name" value="PPDK_N"/>
    <property type="match status" value="1"/>
</dbReference>
<dbReference type="InterPro" id="IPR008279">
    <property type="entry name" value="PEP-util_enz_mobile_dom"/>
</dbReference>
<keyword evidence="10 15" id="KW-0418">Kinase</keyword>
<proteinExistence type="inferred from homology"/>
<evidence type="ECO:0000259" key="18">
    <source>
        <dbReference type="Pfam" id="PF02896"/>
    </source>
</evidence>
<feature type="domain" description="PEP-utilising enzyme mobile" evidence="16">
    <location>
        <begin position="398"/>
        <end position="469"/>
    </location>
</feature>
<evidence type="ECO:0000256" key="4">
    <source>
        <dbReference type="ARBA" id="ARBA00007837"/>
    </source>
</evidence>
<evidence type="ECO:0000256" key="13">
    <source>
        <dbReference type="ARBA" id="ARBA00033470"/>
    </source>
</evidence>
<dbReference type="InterPro" id="IPR000121">
    <property type="entry name" value="PEP_util_C"/>
</dbReference>
<dbReference type="PROSITE" id="PS00742">
    <property type="entry name" value="PEP_ENZYMES_2"/>
    <property type="match status" value="1"/>
</dbReference>
<dbReference type="InterPro" id="IPR018274">
    <property type="entry name" value="PEP_util_AS"/>
</dbReference>
<evidence type="ECO:0000256" key="9">
    <source>
        <dbReference type="ARBA" id="ARBA00022741"/>
    </source>
</evidence>
<organism evidence="19 20">
    <name type="scientific">Chitinophaga defluvii</name>
    <dbReference type="NCBI Taxonomy" id="3163343"/>
    <lineage>
        <taxon>Bacteria</taxon>
        <taxon>Pseudomonadati</taxon>
        <taxon>Bacteroidota</taxon>
        <taxon>Chitinophagia</taxon>
        <taxon>Chitinophagales</taxon>
        <taxon>Chitinophagaceae</taxon>
        <taxon>Chitinophaga</taxon>
    </lineage>
</organism>
<evidence type="ECO:0000256" key="14">
    <source>
        <dbReference type="ARBA" id="ARBA00047700"/>
    </source>
</evidence>
<feature type="domain" description="PEP-utilising enzyme C-terminal" evidence="18">
    <location>
        <begin position="494"/>
        <end position="804"/>
    </location>
</feature>
<evidence type="ECO:0000256" key="11">
    <source>
        <dbReference type="ARBA" id="ARBA00022840"/>
    </source>
</evidence>
<dbReference type="SUPFAM" id="SSF56059">
    <property type="entry name" value="Glutathione synthetase ATP-binding domain-like"/>
    <property type="match status" value="1"/>
</dbReference>
<evidence type="ECO:0000256" key="7">
    <source>
        <dbReference type="ARBA" id="ARBA00022679"/>
    </source>
</evidence>
<evidence type="ECO:0000256" key="12">
    <source>
        <dbReference type="ARBA" id="ARBA00022842"/>
    </source>
</evidence>
<dbReference type="InterPro" id="IPR002192">
    <property type="entry name" value="PPDK_AMP/ATP-bd"/>
</dbReference>
<evidence type="ECO:0000256" key="10">
    <source>
        <dbReference type="ARBA" id="ARBA00022777"/>
    </source>
</evidence>
<dbReference type="PANTHER" id="PTHR43030:SF1">
    <property type="entry name" value="PHOSPHOENOLPYRUVATE SYNTHASE"/>
    <property type="match status" value="1"/>
</dbReference>
<dbReference type="RefSeq" id="WP_354660992.1">
    <property type="nucleotide sequence ID" value="NZ_JBEXAC010000001.1"/>
</dbReference>
<comment type="similarity">
    <text evidence="4 15">Belongs to the PEP-utilizing enzyme family.</text>
</comment>
<feature type="domain" description="Pyruvate phosphate dikinase AMP/ATP-binding" evidence="17">
    <location>
        <begin position="19"/>
        <end position="351"/>
    </location>
</feature>
<evidence type="ECO:0000256" key="1">
    <source>
        <dbReference type="ARBA" id="ARBA00001946"/>
    </source>
</evidence>
<evidence type="ECO:0000259" key="17">
    <source>
        <dbReference type="Pfam" id="PF01326"/>
    </source>
</evidence>
<dbReference type="NCBIfam" id="TIGR01418">
    <property type="entry name" value="PEP_synth"/>
    <property type="match status" value="1"/>
</dbReference>
<dbReference type="EC" id="2.7.9.2" evidence="5 15"/>
<evidence type="ECO:0000313" key="19">
    <source>
        <dbReference type="EMBL" id="MET6998357.1"/>
    </source>
</evidence>
<evidence type="ECO:0000256" key="2">
    <source>
        <dbReference type="ARBA" id="ARBA00002988"/>
    </source>
</evidence>
<evidence type="ECO:0000259" key="16">
    <source>
        <dbReference type="Pfam" id="PF00391"/>
    </source>
</evidence>
<comment type="function">
    <text evidence="2 15">Catalyzes the phosphorylation of pyruvate to phosphoenolpyruvate.</text>
</comment>
<keyword evidence="20" id="KW-1185">Reference proteome</keyword>
<name>A0ABV2T5P9_9BACT</name>